<proteinExistence type="predicted"/>
<dbReference type="EMBL" id="JAMXQV010000008">
    <property type="protein sequence ID" value="MCR6484827.1"/>
    <property type="molecule type" value="Genomic_DNA"/>
</dbReference>
<keyword evidence="3" id="KW-1185">Reference proteome</keyword>
<reference evidence="2" key="1">
    <citation type="submission" date="2022-06" db="EMBL/GenBank/DDBJ databases">
        <title>Amycolatopsis iheyaensis sp. nov., a new species of the genus Amycolatopsis isolated from soil in Iheya island, Japan.</title>
        <authorList>
            <person name="Ngamcharungchit C."/>
            <person name="Kanto H."/>
            <person name="Take A."/>
            <person name="Intra B."/>
            <person name="Matsumoto A."/>
            <person name="Panbangred W."/>
            <person name="Inahashi Y."/>
        </authorList>
    </citation>
    <scope>NUCLEOTIDE SEQUENCE</scope>
    <source>
        <strain evidence="2">OK19-0408</strain>
    </source>
</reference>
<evidence type="ECO:0000313" key="2">
    <source>
        <dbReference type="EMBL" id="MCR6484827.1"/>
    </source>
</evidence>
<sequence length="188" mass="19020">MRIAPAVAAALLVTGLTAGTANATIVTNTGMLTYNCTFPGVTPQPTTLVAHLDVTDPHPGQPFTVTPYATVTYSAAVKALLGALGYDQVRGSISTTFSVVNATPPTGVLAGALPANPFTSGSVTGTPQVFTADAVAGSVSFAMGTGISESLEFHKKATGTWTAFASTCTIKATSPAQNRAFQPDVPIT</sequence>
<evidence type="ECO:0000256" key="1">
    <source>
        <dbReference type="SAM" id="SignalP"/>
    </source>
</evidence>
<name>A0A9X2NBM9_9PSEU</name>
<organism evidence="2 3">
    <name type="scientific">Amycolatopsis iheyensis</name>
    <dbReference type="NCBI Taxonomy" id="2945988"/>
    <lineage>
        <taxon>Bacteria</taxon>
        <taxon>Bacillati</taxon>
        <taxon>Actinomycetota</taxon>
        <taxon>Actinomycetes</taxon>
        <taxon>Pseudonocardiales</taxon>
        <taxon>Pseudonocardiaceae</taxon>
        <taxon>Amycolatopsis</taxon>
    </lineage>
</organism>
<gene>
    <name evidence="2" type="ORF">M8542_18520</name>
</gene>
<evidence type="ECO:0000313" key="3">
    <source>
        <dbReference type="Proteomes" id="UP001144096"/>
    </source>
</evidence>
<dbReference type="RefSeq" id="WP_257921432.1">
    <property type="nucleotide sequence ID" value="NZ_JAMXQV010000008.1"/>
</dbReference>
<comment type="caution">
    <text evidence="2">The sequence shown here is derived from an EMBL/GenBank/DDBJ whole genome shotgun (WGS) entry which is preliminary data.</text>
</comment>
<dbReference type="Proteomes" id="UP001144096">
    <property type="component" value="Unassembled WGS sequence"/>
</dbReference>
<protein>
    <submittedName>
        <fullName evidence="2">Uncharacterized protein</fullName>
    </submittedName>
</protein>
<keyword evidence="1" id="KW-0732">Signal</keyword>
<dbReference type="AlphaFoldDB" id="A0A9X2NBM9"/>
<feature type="signal peptide" evidence="1">
    <location>
        <begin position="1"/>
        <end position="23"/>
    </location>
</feature>
<accession>A0A9X2NBM9</accession>
<feature type="chain" id="PRO_5040855959" evidence="1">
    <location>
        <begin position="24"/>
        <end position="188"/>
    </location>
</feature>